<dbReference type="InterPro" id="IPR050232">
    <property type="entry name" value="FBL13/AtMIF1-like"/>
</dbReference>
<dbReference type="SUPFAM" id="SSF52058">
    <property type="entry name" value="L domain-like"/>
    <property type="match status" value="1"/>
</dbReference>
<evidence type="ECO:0000313" key="3">
    <source>
        <dbReference type="Proteomes" id="UP000029121"/>
    </source>
</evidence>
<proteinExistence type="predicted"/>
<dbReference type="PANTHER" id="PTHR31900">
    <property type="entry name" value="F-BOX/RNI SUPERFAMILY PROTEIN-RELATED"/>
    <property type="match status" value="1"/>
</dbReference>
<name>R0FSI9_9BRAS</name>
<dbReference type="EMBL" id="KB870809">
    <property type="protein sequence ID" value="EOA25807.1"/>
    <property type="molecule type" value="Genomic_DNA"/>
</dbReference>
<protein>
    <recommendedName>
        <fullName evidence="1">F-box/LRR-repeat protein 15/At3g58940/PEG3-like LRR domain-containing protein</fullName>
    </recommendedName>
</protein>
<accession>R0FSI9</accession>
<keyword evidence="3" id="KW-1185">Reference proteome</keyword>
<evidence type="ECO:0000313" key="2">
    <source>
        <dbReference type="EMBL" id="EOA25807.1"/>
    </source>
</evidence>
<dbReference type="Proteomes" id="UP000029121">
    <property type="component" value="Unassembled WGS sequence"/>
</dbReference>
<dbReference type="PANTHER" id="PTHR31900:SF34">
    <property type="entry name" value="EMB|CAB62440.1-RELATED"/>
    <property type="match status" value="1"/>
</dbReference>
<dbReference type="Gene3D" id="3.80.10.10">
    <property type="entry name" value="Ribonuclease Inhibitor"/>
    <property type="match status" value="1"/>
</dbReference>
<dbReference type="InterPro" id="IPR032675">
    <property type="entry name" value="LRR_dom_sf"/>
</dbReference>
<dbReference type="AlphaFoldDB" id="R0FSI9"/>
<evidence type="ECO:0000259" key="1">
    <source>
        <dbReference type="Pfam" id="PF24758"/>
    </source>
</evidence>
<organism evidence="2 3">
    <name type="scientific">Capsella rubella</name>
    <dbReference type="NCBI Taxonomy" id="81985"/>
    <lineage>
        <taxon>Eukaryota</taxon>
        <taxon>Viridiplantae</taxon>
        <taxon>Streptophyta</taxon>
        <taxon>Embryophyta</taxon>
        <taxon>Tracheophyta</taxon>
        <taxon>Spermatophyta</taxon>
        <taxon>Magnoliopsida</taxon>
        <taxon>eudicotyledons</taxon>
        <taxon>Gunneridae</taxon>
        <taxon>Pentapetalae</taxon>
        <taxon>rosids</taxon>
        <taxon>malvids</taxon>
        <taxon>Brassicales</taxon>
        <taxon>Brassicaceae</taxon>
        <taxon>Camelineae</taxon>
        <taxon>Capsella</taxon>
    </lineage>
</organism>
<dbReference type="Pfam" id="PF24758">
    <property type="entry name" value="LRR_At5g56370"/>
    <property type="match status" value="1"/>
</dbReference>
<dbReference type="InterPro" id="IPR055411">
    <property type="entry name" value="LRR_FXL15/At3g58940/PEG3-like"/>
</dbReference>
<gene>
    <name evidence="2" type="ORF">CARUB_v10019175mg</name>
</gene>
<reference evidence="3" key="1">
    <citation type="journal article" date="2013" name="Nat. Genet.">
        <title>The Capsella rubella genome and the genomic consequences of rapid mating system evolution.</title>
        <authorList>
            <person name="Slotte T."/>
            <person name="Hazzouri K.M."/>
            <person name="Agren J.A."/>
            <person name="Koenig D."/>
            <person name="Maumus F."/>
            <person name="Guo Y.L."/>
            <person name="Steige K."/>
            <person name="Platts A.E."/>
            <person name="Escobar J.S."/>
            <person name="Newman L.K."/>
            <person name="Wang W."/>
            <person name="Mandakova T."/>
            <person name="Vello E."/>
            <person name="Smith L.M."/>
            <person name="Henz S.R."/>
            <person name="Steffen J."/>
            <person name="Takuno S."/>
            <person name="Brandvain Y."/>
            <person name="Coop G."/>
            <person name="Andolfatto P."/>
            <person name="Hu T.T."/>
            <person name="Blanchette M."/>
            <person name="Clark R.M."/>
            <person name="Quesneville H."/>
            <person name="Nordborg M."/>
            <person name="Gaut B.S."/>
            <person name="Lysak M.A."/>
            <person name="Jenkins J."/>
            <person name="Grimwood J."/>
            <person name="Chapman J."/>
            <person name="Prochnik S."/>
            <person name="Shu S."/>
            <person name="Rokhsar D."/>
            <person name="Schmutz J."/>
            <person name="Weigel D."/>
            <person name="Wright S.I."/>
        </authorList>
    </citation>
    <scope>NUCLEOTIDE SEQUENCE [LARGE SCALE GENOMIC DNA]</scope>
    <source>
        <strain evidence="3">cv. Monte Gargano</strain>
    </source>
</reference>
<feature type="domain" description="F-box/LRR-repeat protein 15/At3g58940/PEG3-like LRR" evidence="1">
    <location>
        <begin position="67"/>
        <end position="179"/>
    </location>
</feature>
<sequence>MAFSKNVYKALLSHKAPLLQSLRLNIYSHMCTTKEVRILTDMASARNLRKHLRFMICVLNVEIGEPLRFLACLNNCETLETLELKHSVCKDAPSSFCLKSLRTLRLDSVEFKDNESVLNLLSSCPNLEDLVVRRHYSSSRVKTFTIAVPSLQRLSIHNYADISCGDYVINAPSLKYLKMKGFKAHEIGSFLIENSPELVEANIIIYHANILGSLGSLRRLSLETSAFESTFPTGSMFNELVYLELSTFTVDWWNLLTRMLDTSPNLRVLKLICTQQWHQYLCGLELQEE</sequence>